<evidence type="ECO:0000313" key="6">
    <source>
        <dbReference type="Proteomes" id="UP000030826"/>
    </source>
</evidence>
<feature type="domain" description="Multidrug resistance protein MdtA-like barrel-sandwich hybrid" evidence="4">
    <location>
        <begin position="67"/>
        <end position="192"/>
    </location>
</feature>
<evidence type="ECO:0000256" key="3">
    <source>
        <dbReference type="SAM" id="SignalP"/>
    </source>
</evidence>
<dbReference type="SUPFAM" id="SSF111369">
    <property type="entry name" value="HlyD-like secretion proteins"/>
    <property type="match status" value="1"/>
</dbReference>
<dbReference type="STRING" id="370622.LA66_14940"/>
<dbReference type="Proteomes" id="UP000030826">
    <property type="component" value="Unassembled WGS sequence"/>
</dbReference>
<sequence>MELRLRTLMLCVLAVALSACGGSEEGEAEGAQRGAPPPVTVVVEEAAPGVEMPSDIILPGRVQAVTQAELSFQVDGRLRAFAVAEGARVEAGGVIAELDDTDYRVQLRQAQTVEETASADLARRRVLNREGILARAAVEEAEANVAQARAERENAERQVAYTRLTAPYDGTIGRRLVETGTVIGAGEPVVTMVDGEAVDVSVDVPAAEAVRLPFGPALAGTGVVVGIGEDIEIELAYAEHATVPDEQSRTYRLVMRGVPPPGINLLPGMAVRVTLPDPSPTEVAQGELLVPLSAILSAPGDGAAIFVVDEEERARRVAVEMISAQGERALVRGDLGEGARVVVSGGQHLADGQAVRPQTRD</sequence>
<organism evidence="5 6">
    <name type="scientific">Aureimonas altamirensis</name>
    <dbReference type="NCBI Taxonomy" id="370622"/>
    <lineage>
        <taxon>Bacteria</taxon>
        <taxon>Pseudomonadati</taxon>
        <taxon>Pseudomonadota</taxon>
        <taxon>Alphaproteobacteria</taxon>
        <taxon>Hyphomicrobiales</taxon>
        <taxon>Aurantimonadaceae</taxon>
        <taxon>Aureimonas</taxon>
    </lineage>
</organism>
<dbReference type="Gene3D" id="2.40.30.170">
    <property type="match status" value="1"/>
</dbReference>
<feature type="signal peptide" evidence="3">
    <location>
        <begin position="1"/>
        <end position="21"/>
    </location>
</feature>
<dbReference type="PROSITE" id="PS51257">
    <property type="entry name" value="PROKAR_LIPOPROTEIN"/>
    <property type="match status" value="1"/>
</dbReference>
<comment type="similarity">
    <text evidence="1">Belongs to the membrane fusion protein (MFP) (TC 8.A.1) family.</text>
</comment>
<dbReference type="PANTHER" id="PTHR30469">
    <property type="entry name" value="MULTIDRUG RESISTANCE PROTEIN MDTA"/>
    <property type="match status" value="1"/>
</dbReference>
<dbReference type="InterPro" id="IPR058625">
    <property type="entry name" value="MdtA-like_BSH"/>
</dbReference>
<gene>
    <name evidence="5" type="ORF">LA66_14940</name>
</gene>
<proteinExistence type="inferred from homology"/>
<dbReference type="EMBL" id="JRFJ01000004">
    <property type="protein sequence ID" value="KHJ53884.1"/>
    <property type="molecule type" value="Genomic_DNA"/>
</dbReference>
<dbReference type="AlphaFoldDB" id="A0A0B1Q0J5"/>
<dbReference type="RefSeq" id="WP_039194888.1">
    <property type="nucleotide sequence ID" value="NZ_JRFJ01000004.1"/>
</dbReference>
<comment type="caution">
    <text evidence="5">The sequence shown here is derived from an EMBL/GenBank/DDBJ whole genome shotgun (WGS) entry which is preliminary data.</text>
</comment>
<dbReference type="Gene3D" id="2.40.50.100">
    <property type="match status" value="1"/>
</dbReference>
<evidence type="ECO:0000256" key="2">
    <source>
        <dbReference type="SAM" id="Coils"/>
    </source>
</evidence>
<dbReference type="Gene3D" id="1.10.287.470">
    <property type="entry name" value="Helix hairpin bin"/>
    <property type="match status" value="1"/>
</dbReference>
<evidence type="ECO:0000259" key="4">
    <source>
        <dbReference type="Pfam" id="PF25917"/>
    </source>
</evidence>
<dbReference type="Pfam" id="PF25917">
    <property type="entry name" value="BSH_RND"/>
    <property type="match status" value="1"/>
</dbReference>
<dbReference type="GO" id="GO:1990281">
    <property type="term" value="C:efflux pump complex"/>
    <property type="evidence" value="ECO:0007669"/>
    <property type="project" value="TreeGrafter"/>
</dbReference>
<keyword evidence="3" id="KW-0732">Signal</keyword>
<feature type="chain" id="PRO_5002080347" description="Multidrug resistance protein MdtA-like barrel-sandwich hybrid domain-containing protein" evidence="3">
    <location>
        <begin position="22"/>
        <end position="361"/>
    </location>
</feature>
<dbReference type="NCBIfam" id="TIGR01730">
    <property type="entry name" value="RND_mfp"/>
    <property type="match status" value="1"/>
</dbReference>
<protein>
    <recommendedName>
        <fullName evidence="4">Multidrug resistance protein MdtA-like barrel-sandwich hybrid domain-containing protein</fullName>
    </recommendedName>
</protein>
<dbReference type="InterPro" id="IPR006143">
    <property type="entry name" value="RND_pump_MFP"/>
</dbReference>
<dbReference type="Gene3D" id="2.40.420.20">
    <property type="match status" value="1"/>
</dbReference>
<accession>A0A0B1Q0J5</accession>
<name>A0A0B1Q0J5_9HYPH</name>
<feature type="coiled-coil region" evidence="2">
    <location>
        <begin position="136"/>
        <end position="165"/>
    </location>
</feature>
<evidence type="ECO:0000256" key="1">
    <source>
        <dbReference type="ARBA" id="ARBA00009477"/>
    </source>
</evidence>
<reference evidence="5 6" key="1">
    <citation type="submission" date="2014-09" db="EMBL/GenBank/DDBJ databases">
        <title>Isolation and characterization of Aurantimonas altamirensis ON-56566 from clinical sample following a dog bite.</title>
        <authorList>
            <person name="Eshaghi A."/>
            <person name="Li A."/>
            <person name="Shahinas D."/>
            <person name="Bahn P."/>
            <person name="Kus J.V."/>
            <person name="Patel S.N."/>
        </authorList>
    </citation>
    <scope>NUCLEOTIDE SEQUENCE [LARGE SCALE GENOMIC DNA]</scope>
    <source>
        <strain evidence="5 6">ON-56566</strain>
    </source>
</reference>
<keyword evidence="2" id="KW-0175">Coiled coil</keyword>
<dbReference type="GO" id="GO:0015562">
    <property type="term" value="F:efflux transmembrane transporter activity"/>
    <property type="evidence" value="ECO:0007669"/>
    <property type="project" value="TreeGrafter"/>
</dbReference>
<dbReference type="PANTHER" id="PTHR30469:SF15">
    <property type="entry name" value="HLYD FAMILY OF SECRETION PROTEINS"/>
    <property type="match status" value="1"/>
</dbReference>
<evidence type="ECO:0000313" key="5">
    <source>
        <dbReference type="EMBL" id="KHJ53884.1"/>
    </source>
</evidence>